<evidence type="ECO:0000313" key="1">
    <source>
        <dbReference type="EMBL" id="AIF21780.1"/>
    </source>
</evidence>
<name>A0A075I1V6_9ARCH</name>
<accession>A0A075I1V6</accession>
<dbReference type="AlphaFoldDB" id="A0A075I1V6"/>
<reference evidence="1" key="1">
    <citation type="journal article" date="2014" name="Genome Biol. Evol.">
        <title>Pangenome evidence for extensive interdomain horizontal transfer affecting lineage core and shell genes in uncultured planktonic thaumarchaeota and euryarchaeota.</title>
        <authorList>
            <person name="Deschamps P."/>
            <person name="Zivanovic Y."/>
            <person name="Moreira D."/>
            <person name="Rodriguez-Valera F."/>
            <person name="Lopez-Garcia P."/>
        </authorList>
    </citation>
    <scope>NUCLEOTIDE SEQUENCE</scope>
</reference>
<sequence length="43" mass="4672">MSILKILNQNNIAIDDLSAIPTNLEEIFLKVVGDSNASDNQIS</sequence>
<dbReference type="EMBL" id="KF901197">
    <property type="protein sequence ID" value="AIF21780.1"/>
    <property type="molecule type" value="Genomic_DNA"/>
</dbReference>
<protein>
    <submittedName>
        <fullName evidence="1">Uncharacterized protein</fullName>
    </submittedName>
</protein>
<organism evidence="1">
    <name type="scientific">uncultured marine thaumarchaeote SAT1000_06_A07</name>
    <dbReference type="NCBI Taxonomy" id="1456360"/>
    <lineage>
        <taxon>Archaea</taxon>
        <taxon>Nitrososphaerota</taxon>
        <taxon>environmental samples</taxon>
    </lineage>
</organism>
<proteinExistence type="predicted"/>